<gene>
    <name evidence="2" type="ORF">M569_00704</name>
</gene>
<sequence length="95" mass="10733">DAIDLLQGHYIVSVPRGGVAPSTQKFEAVASFPVAFTLILAGLFFSALSLRQVRNDWWNLLFSIMWATMSLVLTAFVKAHGRIFCNRPRLQQPRR</sequence>
<keyword evidence="3" id="KW-1185">Reference proteome</keyword>
<comment type="caution">
    <text evidence="2">The sequence shown here is derived from an EMBL/GenBank/DDBJ whole genome shotgun (WGS) entry which is preliminary data.</text>
</comment>
<dbReference type="OrthoDB" id="1681527at2759"/>
<dbReference type="AlphaFoldDB" id="S8EDL4"/>
<feature type="transmembrane region" description="Helical" evidence="1">
    <location>
        <begin position="57"/>
        <end position="77"/>
    </location>
</feature>
<feature type="non-terminal residue" evidence="2">
    <location>
        <position position="1"/>
    </location>
</feature>
<dbReference type="Proteomes" id="UP000015453">
    <property type="component" value="Unassembled WGS sequence"/>
</dbReference>
<keyword evidence="1" id="KW-0812">Transmembrane</keyword>
<keyword evidence="1" id="KW-1133">Transmembrane helix</keyword>
<dbReference type="EMBL" id="AUSU01000199">
    <property type="protein sequence ID" value="EPS74053.1"/>
    <property type="molecule type" value="Genomic_DNA"/>
</dbReference>
<name>S8EDL4_9LAMI</name>
<evidence type="ECO:0000313" key="2">
    <source>
        <dbReference type="EMBL" id="EPS74053.1"/>
    </source>
</evidence>
<evidence type="ECO:0000313" key="3">
    <source>
        <dbReference type="Proteomes" id="UP000015453"/>
    </source>
</evidence>
<keyword evidence="1" id="KW-0472">Membrane</keyword>
<organism evidence="2 3">
    <name type="scientific">Genlisea aurea</name>
    <dbReference type="NCBI Taxonomy" id="192259"/>
    <lineage>
        <taxon>Eukaryota</taxon>
        <taxon>Viridiplantae</taxon>
        <taxon>Streptophyta</taxon>
        <taxon>Embryophyta</taxon>
        <taxon>Tracheophyta</taxon>
        <taxon>Spermatophyta</taxon>
        <taxon>Magnoliopsida</taxon>
        <taxon>eudicotyledons</taxon>
        <taxon>Gunneridae</taxon>
        <taxon>Pentapetalae</taxon>
        <taxon>asterids</taxon>
        <taxon>lamiids</taxon>
        <taxon>Lamiales</taxon>
        <taxon>Lentibulariaceae</taxon>
        <taxon>Genlisea</taxon>
    </lineage>
</organism>
<evidence type="ECO:0000256" key="1">
    <source>
        <dbReference type="SAM" id="Phobius"/>
    </source>
</evidence>
<protein>
    <submittedName>
        <fullName evidence="2">Uncharacterized protein</fullName>
    </submittedName>
</protein>
<reference evidence="2 3" key="1">
    <citation type="journal article" date="2013" name="BMC Genomics">
        <title>The miniature genome of a carnivorous plant Genlisea aurea contains a low number of genes and short non-coding sequences.</title>
        <authorList>
            <person name="Leushkin E.V."/>
            <person name="Sutormin R.A."/>
            <person name="Nabieva E.R."/>
            <person name="Penin A.A."/>
            <person name="Kondrashov A.S."/>
            <person name="Logacheva M.D."/>
        </authorList>
    </citation>
    <scope>NUCLEOTIDE SEQUENCE [LARGE SCALE GENOMIC DNA]</scope>
</reference>
<proteinExistence type="predicted"/>
<accession>S8EDL4</accession>
<feature type="transmembrane region" description="Helical" evidence="1">
    <location>
        <begin position="28"/>
        <end position="50"/>
    </location>
</feature>